<dbReference type="OrthoDB" id="1060058at2759"/>
<evidence type="ECO:0000313" key="2">
    <source>
        <dbReference type="EMBL" id="KAF5736614.1"/>
    </source>
</evidence>
<gene>
    <name evidence="2" type="ORF">HS088_TW14G00759</name>
</gene>
<dbReference type="InParanoid" id="A0A7J7CRD8"/>
<dbReference type="FunCoup" id="A0A7J7CRD8">
    <property type="interactions" value="488"/>
</dbReference>
<accession>A0A7J7CRD8</accession>
<dbReference type="EMBL" id="JAAARO010000014">
    <property type="protein sequence ID" value="KAF5736614.1"/>
    <property type="molecule type" value="Genomic_DNA"/>
</dbReference>
<keyword evidence="3" id="KW-1185">Reference proteome</keyword>
<feature type="compositionally biased region" description="Polar residues" evidence="1">
    <location>
        <begin position="189"/>
        <end position="208"/>
    </location>
</feature>
<evidence type="ECO:0000256" key="1">
    <source>
        <dbReference type="SAM" id="MobiDB-lite"/>
    </source>
</evidence>
<dbReference type="AlphaFoldDB" id="A0A7J7CRD8"/>
<name>A0A7J7CRD8_TRIWF</name>
<sequence>MAKSSKDDPEFWLPTEFLASEDFAMETEILKKKASEVDGLPPSLSFPMEFPYEFDSFSSYCSALSSPGESVVGSAETESSDEEDFLTGMTRRLNQSSISETQKLFPKPESKWVMAGSPESTLIGAGNWSVSSNGSPSGVSSPMTQFGEGYNGWDLIYEAAGQVAKLKMTNEAPKVHSSNFQAREPLGPSRSQNPVTPVRGTSQSGFTRNVSQMNLQYQRARLEQLLKQQQQKQCASVWARQVDLNQRLQNQQIQNGGERAFGFESGMCGHPVTVGAPQSTWPRLQQSPLRQSPQFAGHSQRLKPGMKTTVGSGSVVKRECAGTGVFLPRRFGNNPEPLKRTGCSTAILPAKVVHALNMSFDGMNAHSHTQPSFNTVLPSDYDALVARRYAILSLQKRMLQQENHELLRLPQEWTY</sequence>
<proteinExistence type="predicted"/>
<comment type="caution">
    <text evidence="2">The sequence shown here is derived from an EMBL/GenBank/DDBJ whole genome shotgun (WGS) entry which is preliminary data.</text>
</comment>
<protein>
    <submittedName>
        <fullName evidence="2">Uncharacterized protein</fullName>
    </submittedName>
</protein>
<organism evidence="2 3">
    <name type="scientific">Tripterygium wilfordii</name>
    <name type="common">Thunder God vine</name>
    <dbReference type="NCBI Taxonomy" id="458696"/>
    <lineage>
        <taxon>Eukaryota</taxon>
        <taxon>Viridiplantae</taxon>
        <taxon>Streptophyta</taxon>
        <taxon>Embryophyta</taxon>
        <taxon>Tracheophyta</taxon>
        <taxon>Spermatophyta</taxon>
        <taxon>Magnoliopsida</taxon>
        <taxon>eudicotyledons</taxon>
        <taxon>Gunneridae</taxon>
        <taxon>Pentapetalae</taxon>
        <taxon>rosids</taxon>
        <taxon>fabids</taxon>
        <taxon>Celastrales</taxon>
        <taxon>Celastraceae</taxon>
        <taxon>Tripterygium</taxon>
    </lineage>
</organism>
<dbReference type="PANTHER" id="PTHR33356:SF17">
    <property type="entry name" value="TPX2 CENTRAL DOMAIN-CONTAINING PROTEIN"/>
    <property type="match status" value="1"/>
</dbReference>
<dbReference type="PANTHER" id="PTHR33356">
    <property type="entry name" value="TIP41-LIKE PROTEIN"/>
    <property type="match status" value="1"/>
</dbReference>
<reference evidence="2 3" key="1">
    <citation type="journal article" date="2020" name="Nat. Commun.">
        <title>Genome of Tripterygium wilfordii and identification of cytochrome P450 involved in triptolide biosynthesis.</title>
        <authorList>
            <person name="Tu L."/>
            <person name="Su P."/>
            <person name="Zhang Z."/>
            <person name="Gao L."/>
            <person name="Wang J."/>
            <person name="Hu T."/>
            <person name="Zhou J."/>
            <person name="Zhang Y."/>
            <person name="Zhao Y."/>
            <person name="Liu Y."/>
            <person name="Song Y."/>
            <person name="Tong Y."/>
            <person name="Lu Y."/>
            <person name="Yang J."/>
            <person name="Xu C."/>
            <person name="Jia M."/>
            <person name="Peters R.J."/>
            <person name="Huang L."/>
            <person name="Gao W."/>
        </authorList>
    </citation>
    <scope>NUCLEOTIDE SEQUENCE [LARGE SCALE GENOMIC DNA]</scope>
    <source>
        <strain evidence="3">cv. XIE 37</strain>
        <tissue evidence="2">Leaf</tissue>
    </source>
</reference>
<feature type="region of interest" description="Disordered" evidence="1">
    <location>
        <begin position="174"/>
        <end position="208"/>
    </location>
</feature>
<dbReference type="Proteomes" id="UP000593562">
    <property type="component" value="Unassembled WGS sequence"/>
</dbReference>
<evidence type="ECO:0000313" key="3">
    <source>
        <dbReference type="Proteomes" id="UP000593562"/>
    </source>
</evidence>